<accession>A0A8D8BLU9</accession>
<dbReference type="EMBL" id="HBUE01077400">
    <property type="protein sequence ID" value="CAG6475859.1"/>
    <property type="molecule type" value="Transcribed_RNA"/>
</dbReference>
<protein>
    <submittedName>
        <fullName evidence="2">(northern house mosquito) hypothetical protein</fullName>
    </submittedName>
</protein>
<evidence type="ECO:0000313" key="2">
    <source>
        <dbReference type="EMBL" id="CAG6475855.1"/>
    </source>
</evidence>
<proteinExistence type="predicted"/>
<dbReference type="EMBL" id="HBUE01077398">
    <property type="protein sequence ID" value="CAG6475855.1"/>
    <property type="molecule type" value="Transcribed_RNA"/>
</dbReference>
<sequence>MLQQLRDYSIHLTSQKLEAELELFPANLLINRITQFLKTSDKQRNFQCQLLQVSPNSLMLMHMVHLVEGCPLVKYHFERARHPPVDVAHLLHLVHVQEELEVAFGVLLVEPVRLTTRGRTPRCRRARRAGIPVPGGTSRPTPGRHLTLAGSDPRGGTTAGTSALLAVR</sequence>
<organism evidence="2">
    <name type="scientific">Culex pipiens</name>
    <name type="common">House mosquito</name>
    <dbReference type="NCBI Taxonomy" id="7175"/>
    <lineage>
        <taxon>Eukaryota</taxon>
        <taxon>Metazoa</taxon>
        <taxon>Ecdysozoa</taxon>
        <taxon>Arthropoda</taxon>
        <taxon>Hexapoda</taxon>
        <taxon>Insecta</taxon>
        <taxon>Pterygota</taxon>
        <taxon>Neoptera</taxon>
        <taxon>Endopterygota</taxon>
        <taxon>Diptera</taxon>
        <taxon>Nematocera</taxon>
        <taxon>Culicoidea</taxon>
        <taxon>Culicidae</taxon>
        <taxon>Culicinae</taxon>
        <taxon>Culicini</taxon>
        <taxon>Culex</taxon>
        <taxon>Culex</taxon>
    </lineage>
</organism>
<evidence type="ECO:0000256" key="1">
    <source>
        <dbReference type="SAM" id="MobiDB-lite"/>
    </source>
</evidence>
<name>A0A8D8BLU9_CULPI</name>
<feature type="region of interest" description="Disordered" evidence="1">
    <location>
        <begin position="128"/>
        <end position="160"/>
    </location>
</feature>
<reference evidence="2" key="1">
    <citation type="submission" date="2021-05" db="EMBL/GenBank/DDBJ databases">
        <authorList>
            <person name="Alioto T."/>
            <person name="Alioto T."/>
            <person name="Gomez Garrido J."/>
        </authorList>
    </citation>
    <scope>NUCLEOTIDE SEQUENCE</scope>
</reference>
<dbReference type="AlphaFoldDB" id="A0A8D8BLU9"/>